<keyword evidence="2" id="KW-1185">Reference proteome</keyword>
<evidence type="ECO:0000313" key="1">
    <source>
        <dbReference type="EMBL" id="AQP50928.1"/>
    </source>
</evidence>
<organism evidence="1 2">
    <name type="scientific">Tessaracoccus flavescens</name>
    <dbReference type="NCBI Taxonomy" id="399497"/>
    <lineage>
        <taxon>Bacteria</taxon>
        <taxon>Bacillati</taxon>
        <taxon>Actinomycetota</taxon>
        <taxon>Actinomycetes</taxon>
        <taxon>Propionibacteriales</taxon>
        <taxon>Propionibacteriaceae</taxon>
        <taxon>Tessaracoccus</taxon>
    </lineage>
</organism>
<dbReference type="AlphaFoldDB" id="A0A1Q2CXV1"/>
<gene>
    <name evidence="1" type="ORF">BW733_08900</name>
</gene>
<dbReference type="OrthoDB" id="3721183at2"/>
<dbReference type="STRING" id="399497.BW733_08900"/>
<evidence type="ECO:0000313" key="2">
    <source>
        <dbReference type="Proteomes" id="UP000188235"/>
    </source>
</evidence>
<reference evidence="1 2" key="1">
    <citation type="journal article" date="2008" name="Int. J. Syst. Evol. Microbiol.">
        <title>Tessaracoccus flavescens sp. nov., isolated from marine sediment.</title>
        <authorList>
            <person name="Lee D.W."/>
            <person name="Lee S.D."/>
        </authorList>
    </citation>
    <scope>NUCLEOTIDE SEQUENCE [LARGE SCALE GENOMIC DNA]</scope>
    <source>
        <strain evidence="1 2">SST-39T</strain>
    </source>
</reference>
<accession>A0A1Q2CXV1</accession>
<dbReference type="EMBL" id="CP019607">
    <property type="protein sequence ID" value="AQP50928.1"/>
    <property type="molecule type" value="Genomic_DNA"/>
</dbReference>
<dbReference type="RefSeq" id="WP_077349747.1">
    <property type="nucleotide sequence ID" value="NZ_CP019607.1"/>
</dbReference>
<proteinExistence type="predicted"/>
<dbReference type="KEGG" id="tfa:BW733_08900"/>
<dbReference type="Proteomes" id="UP000188235">
    <property type="component" value="Chromosome"/>
</dbReference>
<name>A0A1Q2CXV1_9ACTN</name>
<protein>
    <submittedName>
        <fullName evidence="1">Uncharacterized protein</fullName>
    </submittedName>
</protein>
<sequence>MATKSPQTVAATLPGYAGGRRHSVAAGSLTLFTDFDVAAYTHAARGRIPVDKTLVGELADDLRADLGFLWRLDSAALSETRALLASWTGNEGRVTAFVATWAYERLWLAHAVRDLLTADGSALPEPLRRVDLRAKARGWYVERALPMIVPVWTSIVGESVTAGQLARLAVQEASLQAAYAALLPRLDGEARRVVEVIVERRDEMIRFFRMESSARISRSPQEARMARWHLGEGWRPFRVVGVADPDERRALSSIFRSGDHRARLDEADADLRRLLLERPTGFWGAGAPTPGLLSRKERRGVRP</sequence>